<keyword evidence="2" id="KW-1185">Reference proteome</keyword>
<sequence>MSECPECNGGQVECDCTGGLGRRGANEDCPACGGDGVHTCPACNGSGRS</sequence>
<gene>
    <name evidence="1" type="ORF">ACFQ0V_13170</name>
</gene>
<dbReference type="Proteomes" id="UP001596976">
    <property type="component" value="Unassembled WGS sequence"/>
</dbReference>
<dbReference type="RefSeq" id="WP_161952350.1">
    <property type="nucleotide sequence ID" value="NZ_JBHTJF010000046.1"/>
</dbReference>
<protein>
    <recommendedName>
        <fullName evidence="3">Molecular chaperone DnaJ</fullName>
    </recommendedName>
</protein>
<name>A0ABW3H1U4_9BACL</name>
<evidence type="ECO:0000313" key="2">
    <source>
        <dbReference type="Proteomes" id="UP001596976"/>
    </source>
</evidence>
<reference evidence="2" key="1">
    <citation type="journal article" date="2019" name="Int. J. Syst. Evol. Microbiol.">
        <title>The Global Catalogue of Microorganisms (GCM) 10K type strain sequencing project: providing services to taxonomists for standard genome sequencing and annotation.</title>
        <authorList>
            <consortium name="The Broad Institute Genomics Platform"/>
            <consortium name="The Broad Institute Genome Sequencing Center for Infectious Disease"/>
            <person name="Wu L."/>
            <person name="Ma J."/>
        </authorList>
    </citation>
    <scope>NUCLEOTIDE SEQUENCE [LARGE SCALE GENOMIC DNA]</scope>
    <source>
        <strain evidence="2">CCUG 63563</strain>
    </source>
</reference>
<accession>A0ABW3H1U4</accession>
<evidence type="ECO:0000313" key="1">
    <source>
        <dbReference type="EMBL" id="MFD0944695.1"/>
    </source>
</evidence>
<evidence type="ECO:0008006" key="3">
    <source>
        <dbReference type="Google" id="ProtNLM"/>
    </source>
</evidence>
<proteinExistence type="predicted"/>
<organism evidence="1 2">
    <name type="scientific">Savagea faecisuis</name>
    <dbReference type="NCBI Taxonomy" id="1274803"/>
    <lineage>
        <taxon>Bacteria</taxon>
        <taxon>Bacillati</taxon>
        <taxon>Bacillota</taxon>
        <taxon>Bacilli</taxon>
        <taxon>Bacillales</taxon>
        <taxon>Caryophanaceae</taxon>
        <taxon>Savagea</taxon>
    </lineage>
</organism>
<comment type="caution">
    <text evidence="1">The sequence shown here is derived from an EMBL/GenBank/DDBJ whole genome shotgun (WGS) entry which is preliminary data.</text>
</comment>
<dbReference type="EMBL" id="JBHTJF010000046">
    <property type="protein sequence ID" value="MFD0944695.1"/>
    <property type="molecule type" value="Genomic_DNA"/>
</dbReference>